<organism evidence="1 2">
    <name type="scientific">Stenotrophomonas terrae</name>
    <dbReference type="NCBI Taxonomy" id="405446"/>
    <lineage>
        <taxon>Bacteria</taxon>
        <taxon>Pseudomonadati</taxon>
        <taxon>Pseudomonadota</taxon>
        <taxon>Gammaproteobacteria</taxon>
        <taxon>Lysobacterales</taxon>
        <taxon>Lysobacteraceae</taxon>
        <taxon>Stenotrophomonas</taxon>
    </lineage>
</organism>
<dbReference type="AlphaFoldDB" id="A0A0R0CJ52"/>
<reference evidence="1 2" key="1">
    <citation type="submission" date="2015-05" db="EMBL/GenBank/DDBJ databases">
        <title>Genome sequencing and analysis of members of genus Stenotrophomonas.</title>
        <authorList>
            <person name="Patil P.P."/>
            <person name="Midha S."/>
            <person name="Patil P.B."/>
        </authorList>
    </citation>
    <scope>NUCLEOTIDE SEQUENCE [LARGE SCALE GENOMIC DNA]</scope>
    <source>
        <strain evidence="1 2">DSM 18941</strain>
    </source>
</reference>
<feature type="non-terminal residue" evidence="1">
    <location>
        <position position="1"/>
    </location>
</feature>
<dbReference type="RefSeq" id="WP_211263721.1">
    <property type="nucleotide sequence ID" value="NZ_LDJJ01000056.1"/>
</dbReference>
<accession>A0A0R0CJ52</accession>
<protein>
    <submittedName>
        <fullName evidence="1">Uncharacterized protein</fullName>
    </submittedName>
</protein>
<sequence length="87" mass="9540">YTSGFAVHADPTRSGFLVVPLPSMARHYGLKSLLSSPYMALSQISSNAGAREERLLQMLCSFRQCADQNPAQLPIIVREVGLNEQFG</sequence>
<evidence type="ECO:0000313" key="2">
    <source>
        <dbReference type="Proteomes" id="UP000051863"/>
    </source>
</evidence>
<comment type="caution">
    <text evidence="1">The sequence shown here is derived from an EMBL/GenBank/DDBJ whole genome shotgun (WGS) entry which is preliminary data.</text>
</comment>
<dbReference type="PATRIC" id="fig|405446.3.peg.2886"/>
<dbReference type="EMBL" id="LDJJ01000056">
    <property type="protein sequence ID" value="KRG65251.1"/>
    <property type="molecule type" value="Genomic_DNA"/>
</dbReference>
<dbReference type="Proteomes" id="UP000051863">
    <property type="component" value="Unassembled WGS sequence"/>
</dbReference>
<evidence type="ECO:0000313" key="1">
    <source>
        <dbReference type="EMBL" id="KRG65251.1"/>
    </source>
</evidence>
<proteinExistence type="predicted"/>
<keyword evidence="2" id="KW-1185">Reference proteome</keyword>
<gene>
    <name evidence="1" type="ORF">ABB27_15655</name>
</gene>
<name>A0A0R0CJ52_9GAMM</name>